<evidence type="ECO:0000313" key="5">
    <source>
        <dbReference type="Proteomes" id="UP000251993"/>
    </source>
</evidence>
<dbReference type="InterPro" id="IPR011006">
    <property type="entry name" value="CheY-like_superfamily"/>
</dbReference>
<reference evidence="4 5" key="1">
    <citation type="submission" date="2018-07" db="EMBL/GenBank/DDBJ databases">
        <title>Genome sequencing of Runella.</title>
        <authorList>
            <person name="Baek M.-G."/>
            <person name="Yi H."/>
        </authorList>
    </citation>
    <scope>NUCLEOTIDE SEQUENCE [LARGE SCALE GENOMIC DNA]</scope>
    <source>
        <strain evidence="4 5">HYN0085</strain>
    </source>
</reference>
<accession>A0A344TEC7</accession>
<keyword evidence="4" id="KW-0238">DNA-binding</keyword>
<dbReference type="KEGG" id="run:DR864_04245"/>
<organism evidence="4 5">
    <name type="scientific">Runella rosea</name>
    <dbReference type="NCBI Taxonomy" id="2259595"/>
    <lineage>
        <taxon>Bacteria</taxon>
        <taxon>Pseudomonadati</taxon>
        <taxon>Bacteroidota</taxon>
        <taxon>Cytophagia</taxon>
        <taxon>Cytophagales</taxon>
        <taxon>Spirosomataceae</taxon>
        <taxon>Runella</taxon>
    </lineage>
</organism>
<dbReference type="AlphaFoldDB" id="A0A344TEC7"/>
<dbReference type="InterPro" id="IPR001789">
    <property type="entry name" value="Sig_transdc_resp-reg_receiver"/>
</dbReference>
<sequence>MKVVIIEDEELAAEHLKVMVTEIDANIEVVAMLESVDSSVEWFRTHPAPDLALMDIELADGQSFEIFNQIQLKCPVIFTTAYDEFAIQAFRVNSIDYLLKPIEEDMLRQSLRKFQHLRKTFGALENTLNLDELKAMLTSQKQVRPNYRDRFLLKQGTKLLPLRAEDIAYFESKEGLTFVKTRDKRSYLIEYPLEELETMVNPKAFFRATRQYLVARQSIDKIQVHLNGRLKITLKPLTEDELIISRYKAPEFRAWMGE</sequence>
<dbReference type="PROSITE" id="PS50930">
    <property type="entry name" value="HTH_LYTTR"/>
    <property type="match status" value="1"/>
</dbReference>
<proteinExistence type="predicted"/>
<dbReference type="RefSeq" id="WP_114065784.1">
    <property type="nucleotide sequence ID" value="NZ_CP030850.1"/>
</dbReference>
<name>A0A344TEC7_9BACT</name>
<dbReference type="Gene3D" id="2.40.50.1020">
    <property type="entry name" value="LytTr DNA-binding domain"/>
    <property type="match status" value="1"/>
</dbReference>
<dbReference type="OrthoDB" id="1646880at2"/>
<evidence type="ECO:0000313" key="4">
    <source>
        <dbReference type="EMBL" id="AXE16998.1"/>
    </source>
</evidence>
<dbReference type="GO" id="GO:0003677">
    <property type="term" value="F:DNA binding"/>
    <property type="evidence" value="ECO:0007669"/>
    <property type="project" value="UniProtKB-KW"/>
</dbReference>
<evidence type="ECO:0000259" key="3">
    <source>
        <dbReference type="PROSITE" id="PS50930"/>
    </source>
</evidence>
<dbReference type="Pfam" id="PF00072">
    <property type="entry name" value="Response_reg"/>
    <property type="match status" value="1"/>
</dbReference>
<dbReference type="SMART" id="SM00850">
    <property type="entry name" value="LytTR"/>
    <property type="match status" value="1"/>
</dbReference>
<feature type="domain" description="Response regulatory" evidence="2">
    <location>
        <begin position="2"/>
        <end position="115"/>
    </location>
</feature>
<feature type="domain" description="HTH LytTR-type" evidence="3">
    <location>
        <begin position="151"/>
        <end position="258"/>
    </location>
</feature>
<feature type="modified residue" description="4-aspartylphosphate" evidence="1">
    <location>
        <position position="55"/>
    </location>
</feature>
<dbReference type="Gene3D" id="3.40.50.2300">
    <property type="match status" value="1"/>
</dbReference>
<dbReference type="SUPFAM" id="SSF52172">
    <property type="entry name" value="CheY-like"/>
    <property type="match status" value="1"/>
</dbReference>
<dbReference type="Pfam" id="PF04397">
    <property type="entry name" value="LytTR"/>
    <property type="match status" value="1"/>
</dbReference>
<dbReference type="InterPro" id="IPR046947">
    <property type="entry name" value="LytR-like"/>
</dbReference>
<dbReference type="EMBL" id="CP030850">
    <property type="protein sequence ID" value="AXE16998.1"/>
    <property type="molecule type" value="Genomic_DNA"/>
</dbReference>
<dbReference type="InterPro" id="IPR007492">
    <property type="entry name" value="LytTR_DNA-bd_dom"/>
</dbReference>
<gene>
    <name evidence="4" type="ORF">DR864_04245</name>
</gene>
<dbReference type="Proteomes" id="UP000251993">
    <property type="component" value="Chromosome"/>
</dbReference>
<keyword evidence="1" id="KW-0597">Phosphoprotein</keyword>
<dbReference type="PANTHER" id="PTHR37299:SF1">
    <property type="entry name" value="STAGE 0 SPORULATION PROTEIN A HOMOLOG"/>
    <property type="match status" value="1"/>
</dbReference>
<dbReference type="PANTHER" id="PTHR37299">
    <property type="entry name" value="TRANSCRIPTIONAL REGULATOR-RELATED"/>
    <property type="match status" value="1"/>
</dbReference>
<dbReference type="GO" id="GO:0000156">
    <property type="term" value="F:phosphorelay response regulator activity"/>
    <property type="evidence" value="ECO:0007669"/>
    <property type="project" value="InterPro"/>
</dbReference>
<evidence type="ECO:0000259" key="2">
    <source>
        <dbReference type="PROSITE" id="PS50110"/>
    </source>
</evidence>
<dbReference type="FunFam" id="3.40.50.2300:FF:000361">
    <property type="entry name" value="Two-component system response regulator"/>
    <property type="match status" value="1"/>
</dbReference>
<dbReference type="SMART" id="SM00448">
    <property type="entry name" value="REC"/>
    <property type="match status" value="1"/>
</dbReference>
<keyword evidence="5" id="KW-1185">Reference proteome</keyword>
<dbReference type="PROSITE" id="PS50110">
    <property type="entry name" value="RESPONSE_REGULATORY"/>
    <property type="match status" value="1"/>
</dbReference>
<evidence type="ECO:0000256" key="1">
    <source>
        <dbReference type="PROSITE-ProRule" id="PRU00169"/>
    </source>
</evidence>
<protein>
    <submittedName>
        <fullName evidence="4">DNA-binding response regulator</fullName>
    </submittedName>
</protein>